<dbReference type="GO" id="GO:0005739">
    <property type="term" value="C:mitochondrion"/>
    <property type="evidence" value="ECO:0007669"/>
    <property type="project" value="TreeGrafter"/>
</dbReference>
<accession>A0AAW0DM94</accession>
<dbReference type="Gene3D" id="3.40.50.720">
    <property type="entry name" value="NAD(P)-binding Rossmann-like Domain"/>
    <property type="match status" value="1"/>
</dbReference>
<dbReference type="Proteomes" id="UP001383192">
    <property type="component" value="Unassembled WGS sequence"/>
</dbReference>
<dbReference type="PANTHER" id="PTHR12286:SF5">
    <property type="entry name" value="SACCHAROPINE DEHYDROGENASE-LIKE OXIDOREDUCTASE"/>
    <property type="match status" value="1"/>
</dbReference>
<dbReference type="EMBL" id="JAYKXP010000011">
    <property type="protein sequence ID" value="KAK7052830.1"/>
    <property type="molecule type" value="Genomic_DNA"/>
</dbReference>
<dbReference type="Pfam" id="PF03435">
    <property type="entry name" value="Sacchrp_dh_NADP"/>
    <property type="match status" value="1"/>
</dbReference>
<proteinExistence type="inferred from homology"/>
<reference evidence="3 4" key="1">
    <citation type="submission" date="2024-01" db="EMBL/GenBank/DDBJ databases">
        <title>A draft genome for a cacao thread blight-causing isolate of Paramarasmius palmivorus.</title>
        <authorList>
            <person name="Baruah I.K."/>
            <person name="Bukari Y."/>
            <person name="Amoako-Attah I."/>
            <person name="Meinhardt L.W."/>
            <person name="Bailey B.A."/>
            <person name="Cohen S.P."/>
        </authorList>
    </citation>
    <scope>NUCLEOTIDE SEQUENCE [LARGE SCALE GENOMIC DNA]</scope>
    <source>
        <strain evidence="3 4">GH-12</strain>
    </source>
</reference>
<dbReference type="GO" id="GO:0009247">
    <property type="term" value="P:glycolipid biosynthetic process"/>
    <property type="evidence" value="ECO:0007669"/>
    <property type="project" value="TreeGrafter"/>
</dbReference>
<comment type="caution">
    <text evidence="3">The sequence shown here is derived from an EMBL/GenBank/DDBJ whole genome shotgun (WGS) entry which is preliminary data.</text>
</comment>
<dbReference type="PANTHER" id="PTHR12286">
    <property type="entry name" value="SACCHAROPINE DEHYDROGENASE-LIKE OXIDOREDUCTASE"/>
    <property type="match status" value="1"/>
</dbReference>
<dbReference type="SUPFAM" id="SSF51735">
    <property type="entry name" value="NAD(P)-binding Rossmann-fold domains"/>
    <property type="match status" value="1"/>
</dbReference>
<dbReference type="InterPro" id="IPR051276">
    <property type="entry name" value="Saccharopine_DH-like_oxidrdct"/>
</dbReference>
<dbReference type="InterPro" id="IPR005097">
    <property type="entry name" value="Sacchrp_dh_NADP-bd"/>
</dbReference>
<dbReference type="InterPro" id="IPR036291">
    <property type="entry name" value="NAD(P)-bd_dom_sf"/>
</dbReference>
<comment type="similarity">
    <text evidence="1">Belongs to the saccharopine dehydrogenase family.</text>
</comment>
<name>A0AAW0DM94_9AGAR</name>
<protein>
    <recommendedName>
        <fullName evidence="2">Saccharopine dehydrogenase NADP binding domain-containing protein</fullName>
    </recommendedName>
</protein>
<feature type="domain" description="Saccharopine dehydrogenase NADP binding" evidence="2">
    <location>
        <begin position="8"/>
        <end position="134"/>
    </location>
</feature>
<gene>
    <name evidence="3" type="ORF">VNI00_004149</name>
</gene>
<evidence type="ECO:0000313" key="3">
    <source>
        <dbReference type="EMBL" id="KAK7052830.1"/>
    </source>
</evidence>
<dbReference type="GO" id="GO:0005811">
    <property type="term" value="C:lipid droplet"/>
    <property type="evidence" value="ECO:0007669"/>
    <property type="project" value="TreeGrafter"/>
</dbReference>
<keyword evidence="4" id="KW-1185">Reference proteome</keyword>
<evidence type="ECO:0000259" key="2">
    <source>
        <dbReference type="Pfam" id="PF03435"/>
    </source>
</evidence>
<dbReference type="GO" id="GO:0005886">
    <property type="term" value="C:plasma membrane"/>
    <property type="evidence" value="ECO:0007669"/>
    <property type="project" value="TreeGrafter"/>
</dbReference>
<organism evidence="3 4">
    <name type="scientific">Paramarasmius palmivorus</name>
    <dbReference type="NCBI Taxonomy" id="297713"/>
    <lineage>
        <taxon>Eukaryota</taxon>
        <taxon>Fungi</taxon>
        <taxon>Dikarya</taxon>
        <taxon>Basidiomycota</taxon>
        <taxon>Agaricomycotina</taxon>
        <taxon>Agaricomycetes</taxon>
        <taxon>Agaricomycetidae</taxon>
        <taxon>Agaricales</taxon>
        <taxon>Marasmiineae</taxon>
        <taxon>Marasmiaceae</taxon>
        <taxon>Paramarasmius</taxon>
    </lineage>
</organism>
<evidence type="ECO:0000313" key="4">
    <source>
        <dbReference type="Proteomes" id="UP001383192"/>
    </source>
</evidence>
<dbReference type="AlphaFoldDB" id="A0AAW0DM94"/>
<sequence>MSKRFDFLILGATGLTGRQATRFLAAHPDRSKKWTLAIAARSKQKLDKMASELSLPQDVKIVTVDVTDEEAVNNLVKQTRVVLNTVGPFAKWGTPVVKACVRNGVHHVDLSGETQWMKEVIIECDYNASKTGSIIVSACGFDSIPSDLSLYVANKTLKNIDDSLQVATSTTAFSISGIISNGTLSSMIFARSMPRHRAKELGRPYYLSPVVGPSSSKRRAVYSVYVPQMLKTIVGGFFFMSPTNKAVVQRSWGLLEQDAIEHPSPKAQKSRYGPSAVYEEFLATGGTISAIFLSVLTGLFWASLGVPPIRWLLQKIVPGDTGITDQQLERGYFKTINVTTSTPTASHPDGVKVTTTMSGKGDPGYLLSPILMAECALALLDIDLLPVLAKRGGVLTPATACGDSLVKRLQANERFDLRVEVDDGKNESRKSI</sequence>
<evidence type="ECO:0000256" key="1">
    <source>
        <dbReference type="ARBA" id="ARBA00038048"/>
    </source>
</evidence>